<evidence type="ECO:0000313" key="1">
    <source>
        <dbReference type="EMBL" id="CAB4154485.1"/>
    </source>
</evidence>
<proteinExistence type="predicted"/>
<organism evidence="1">
    <name type="scientific">uncultured Caudovirales phage</name>
    <dbReference type="NCBI Taxonomy" id="2100421"/>
    <lineage>
        <taxon>Viruses</taxon>
        <taxon>Duplodnaviria</taxon>
        <taxon>Heunggongvirae</taxon>
        <taxon>Uroviricota</taxon>
        <taxon>Caudoviricetes</taxon>
        <taxon>Peduoviridae</taxon>
        <taxon>Maltschvirus</taxon>
        <taxon>Maltschvirus maltsch</taxon>
    </lineage>
</organism>
<protein>
    <submittedName>
        <fullName evidence="1">Uncharacterized protein</fullName>
    </submittedName>
</protein>
<sequence length="72" mass="8825">MVTMNQCWMRMKMKKYEYVRVDMIKLLAFGSEANWFHNQPDCEWREDYQFFFILKNSPTHTMAALKFGDIFD</sequence>
<name>A0A6J5NBH1_9CAUD</name>
<accession>A0A6J5NBH1</accession>
<gene>
    <name evidence="1" type="ORF">UFOVP645_5</name>
</gene>
<dbReference type="EMBL" id="LR796622">
    <property type="protein sequence ID" value="CAB4154485.1"/>
    <property type="molecule type" value="Genomic_DNA"/>
</dbReference>
<reference evidence="1" key="1">
    <citation type="submission" date="2020-04" db="EMBL/GenBank/DDBJ databases">
        <authorList>
            <person name="Chiriac C."/>
            <person name="Salcher M."/>
            <person name="Ghai R."/>
            <person name="Kavagutti S V."/>
        </authorList>
    </citation>
    <scope>NUCLEOTIDE SEQUENCE</scope>
</reference>